<evidence type="ECO:0000313" key="3">
    <source>
        <dbReference type="Proteomes" id="UP000184063"/>
    </source>
</evidence>
<dbReference type="VEuPathDB" id="FungiDB:ASPFODRAFT_50027"/>
<gene>
    <name evidence="2" type="ORF">ASPFODRAFT_50027</name>
</gene>
<organism evidence="2 3">
    <name type="scientific">Aspergillus luchuensis (strain CBS 106.47)</name>
    <dbReference type="NCBI Taxonomy" id="1137211"/>
    <lineage>
        <taxon>Eukaryota</taxon>
        <taxon>Fungi</taxon>
        <taxon>Dikarya</taxon>
        <taxon>Ascomycota</taxon>
        <taxon>Pezizomycotina</taxon>
        <taxon>Eurotiomycetes</taxon>
        <taxon>Eurotiomycetidae</taxon>
        <taxon>Eurotiales</taxon>
        <taxon>Aspergillaceae</taxon>
        <taxon>Aspergillus</taxon>
        <taxon>Aspergillus subgen. Circumdati</taxon>
    </lineage>
</organism>
<reference evidence="3" key="1">
    <citation type="journal article" date="2017" name="Genome Biol.">
        <title>Comparative genomics reveals high biological diversity and specific adaptations in the industrially and medically important fungal genus Aspergillus.</title>
        <authorList>
            <person name="de Vries R.P."/>
            <person name="Riley R."/>
            <person name="Wiebenga A."/>
            <person name="Aguilar-Osorio G."/>
            <person name="Amillis S."/>
            <person name="Uchima C.A."/>
            <person name="Anderluh G."/>
            <person name="Asadollahi M."/>
            <person name="Askin M."/>
            <person name="Barry K."/>
            <person name="Battaglia E."/>
            <person name="Bayram O."/>
            <person name="Benocci T."/>
            <person name="Braus-Stromeyer S.A."/>
            <person name="Caldana C."/>
            <person name="Canovas D."/>
            <person name="Cerqueira G.C."/>
            <person name="Chen F."/>
            <person name="Chen W."/>
            <person name="Choi C."/>
            <person name="Clum A."/>
            <person name="Dos Santos R.A."/>
            <person name="Damasio A.R."/>
            <person name="Diallinas G."/>
            <person name="Emri T."/>
            <person name="Fekete E."/>
            <person name="Flipphi M."/>
            <person name="Freyberg S."/>
            <person name="Gallo A."/>
            <person name="Gournas C."/>
            <person name="Habgood R."/>
            <person name="Hainaut M."/>
            <person name="Harispe M.L."/>
            <person name="Henrissat B."/>
            <person name="Hilden K.S."/>
            <person name="Hope R."/>
            <person name="Hossain A."/>
            <person name="Karabika E."/>
            <person name="Karaffa L."/>
            <person name="Karanyi Z."/>
            <person name="Krasevec N."/>
            <person name="Kuo A."/>
            <person name="Kusch H."/>
            <person name="LaButti K."/>
            <person name="Lagendijk E.L."/>
            <person name="Lapidus A."/>
            <person name="Levasseur A."/>
            <person name="Lindquist E."/>
            <person name="Lipzen A."/>
            <person name="Logrieco A.F."/>
            <person name="MacCabe A."/>
            <person name="Maekelae M.R."/>
            <person name="Malavazi I."/>
            <person name="Melin P."/>
            <person name="Meyer V."/>
            <person name="Mielnichuk N."/>
            <person name="Miskei M."/>
            <person name="Molnar A.P."/>
            <person name="Mule G."/>
            <person name="Ngan C.Y."/>
            <person name="Orejas M."/>
            <person name="Orosz E."/>
            <person name="Ouedraogo J.P."/>
            <person name="Overkamp K.M."/>
            <person name="Park H.-S."/>
            <person name="Perrone G."/>
            <person name="Piumi F."/>
            <person name="Punt P.J."/>
            <person name="Ram A.F."/>
            <person name="Ramon A."/>
            <person name="Rauscher S."/>
            <person name="Record E."/>
            <person name="Riano-Pachon D.M."/>
            <person name="Robert V."/>
            <person name="Roehrig J."/>
            <person name="Ruller R."/>
            <person name="Salamov A."/>
            <person name="Salih N.S."/>
            <person name="Samson R.A."/>
            <person name="Sandor E."/>
            <person name="Sanguinetti M."/>
            <person name="Schuetze T."/>
            <person name="Sepcic K."/>
            <person name="Shelest E."/>
            <person name="Sherlock G."/>
            <person name="Sophianopoulou V."/>
            <person name="Squina F.M."/>
            <person name="Sun H."/>
            <person name="Susca A."/>
            <person name="Todd R.B."/>
            <person name="Tsang A."/>
            <person name="Unkles S.E."/>
            <person name="van de Wiele N."/>
            <person name="van Rossen-Uffink D."/>
            <person name="Oliveira J.V."/>
            <person name="Vesth T.C."/>
            <person name="Visser J."/>
            <person name="Yu J.-H."/>
            <person name="Zhou M."/>
            <person name="Andersen M.R."/>
            <person name="Archer D.B."/>
            <person name="Baker S.E."/>
            <person name="Benoit I."/>
            <person name="Brakhage A.A."/>
            <person name="Braus G.H."/>
            <person name="Fischer R."/>
            <person name="Frisvad J.C."/>
            <person name="Goldman G.H."/>
            <person name="Houbraken J."/>
            <person name="Oakley B."/>
            <person name="Pocsi I."/>
            <person name="Scazzocchio C."/>
            <person name="Seiboth B."/>
            <person name="vanKuyk P.A."/>
            <person name="Wortman J."/>
            <person name="Dyer P.S."/>
            <person name="Grigoriev I.V."/>
        </authorList>
    </citation>
    <scope>NUCLEOTIDE SEQUENCE [LARGE SCALE GENOMIC DNA]</scope>
    <source>
        <strain evidence="3">CBS 106.47</strain>
    </source>
</reference>
<sequence length="91" mass="10885">MEMEMGGEIGGRAKVYREVTGVDSEDNKIWRHLKRGERCKKRENGKPPGKIQEKDFWERSKKVKQNYRETEVKKGRRRGMRGKQSMESKWE</sequence>
<accession>A0A1M3T9C2</accession>
<proteinExistence type="predicted"/>
<protein>
    <submittedName>
        <fullName evidence="2">Uncharacterized protein</fullName>
    </submittedName>
</protein>
<evidence type="ECO:0000313" key="2">
    <source>
        <dbReference type="EMBL" id="OJZ83351.1"/>
    </source>
</evidence>
<name>A0A1M3T9C2_ASPLC</name>
<dbReference type="Proteomes" id="UP000184063">
    <property type="component" value="Unassembled WGS sequence"/>
</dbReference>
<dbReference type="EMBL" id="KV878246">
    <property type="protein sequence ID" value="OJZ83351.1"/>
    <property type="molecule type" value="Genomic_DNA"/>
</dbReference>
<dbReference type="AlphaFoldDB" id="A0A1M3T9C2"/>
<feature type="region of interest" description="Disordered" evidence="1">
    <location>
        <begin position="67"/>
        <end position="91"/>
    </location>
</feature>
<evidence type="ECO:0000256" key="1">
    <source>
        <dbReference type="SAM" id="MobiDB-lite"/>
    </source>
</evidence>